<evidence type="ECO:0000256" key="2">
    <source>
        <dbReference type="ARBA" id="ARBA00007069"/>
    </source>
</evidence>
<dbReference type="GO" id="GO:0005886">
    <property type="term" value="C:plasma membrane"/>
    <property type="evidence" value="ECO:0007669"/>
    <property type="project" value="UniProtKB-SubCell"/>
</dbReference>
<feature type="transmembrane region" description="Helical" evidence="8">
    <location>
        <begin position="157"/>
        <end position="181"/>
    </location>
</feature>
<dbReference type="RefSeq" id="WP_340331315.1">
    <property type="nucleotide sequence ID" value="NZ_JAZHOF010000008.1"/>
</dbReference>
<evidence type="ECO:0000256" key="8">
    <source>
        <dbReference type="RuleBase" id="RU363032"/>
    </source>
</evidence>
<feature type="transmembrane region" description="Helical" evidence="8">
    <location>
        <begin position="21"/>
        <end position="41"/>
    </location>
</feature>
<evidence type="ECO:0000256" key="1">
    <source>
        <dbReference type="ARBA" id="ARBA00004651"/>
    </source>
</evidence>
<dbReference type="Proteomes" id="UP001378188">
    <property type="component" value="Unassembled WGS sequence"/>
</dbReference>
<comment type="caution">
    <text evidence="10">The sequence shown here is derived from an EMBL/GenBank/DDBJ whole genome shotgun (WGS) entry which is preliminary data.</text>
</comment>
<dbReference type="Gene3D" id="1.10.3720.10">
    <property type="entry name" value="MetI-like"/>
    <property type="match status" value="1"/>
</dbReference>
<feature type="domain" description="ABC transmembrane type-1" evidence="9">
    <location>
        <begin position="76"/>
        <end position="282"/>
    </location>
</feature>
<dbReference type="SUPFAM" id="SSF161098">
    <property type="entry name" value="MetI-like"/>
    <property type="match status" value="1"/>
</dbReference>
<evidence type="ECO:0000313" key="11">
    <source>
        <dbReference type="Proteomes" id="UP001378188"/>
    </source>
</evidence>
<dbReference type="CDD" id="cd06261">
    <property type="entry name" value="TM_PBP2"/>
    <property type="match status" value="1"/>
</dbReference>
<gene>
    <name evidence="10" type="ORF">V3328_19125</name>
</gene>
<feature type="transmembrane region" description="Helical" evidence="8">
    <location>
        <begin position="80"/>
        <end position="100"/>
    </location>
</feature>
<evidence type="ECO:0000256" key="3">
    <source>
        <dbReference type="ARBA" id="ARBA00022448"/>
    </source>
</evidence>
<evidence type="ECO:0000256" key="7">
    <source>
        <dbReference type="ARBA" id="ARBA00023136"/>
    </source>
</evidence>
<dbReference type="AlphaFoldDB" id="A0AAW9S186"/>
<dbReference type="EMBL" id="JAZHOF010000008">
    <property type="protein sequence ID" value="MEJ8573611.1"/>
    <property type="molecule type" value="Genomic_DNA"/>
</dbReference>
<dbReference type="PROSITE" id="PS50928">
    <property type="entry name" value="ABC_TM1"/>
    <property type="match status" value="1"/>
</dbReference>
<feature type="transmembrane region" description="Helical" evidence="8">
    <location>
        <begin position="264"/>
        <end position="283"/>
    </location>
</feature>
<sequence length="293" mass="31994">MSDVAAMRGPIRWLDRSGLGLLSPALLVLLAVFVAPLLFLVPTSLHPYVPGQGIGPEWTLKNYTDILGDAFYLQIIGRTLALGLIVVAATLVIGYPLAYFLARTRSPLRPWLIILVVFPLLLNLVVRSFGWIVLLANRGLINDWLISAGMIDKPIKLLFNFTGLLIGLSHIFLPFMVLVLIGTIQNIPRDVENAALTLGATRREVFTKVTLPLSLPGVLSGSILVFVLTISALVTPRLLGGPTYQVMSTLIFDEFLKILNWPRGAAMAFILTAIVLLLVWASGKLTAYLATSR</sequence>
<evidence type="ECO:0000256" key="6">
    <source>
        <dbReference type="ARBA" id="ARBA00022989"/>
    </source>
</evidence>
<feature type="transmembrane region" description="Helical" evidence="8">
    <location>
        <begin position="112"/>
        <end position="137"/>
    </location>
</feature>
<dbReference type="Pfam" id="PF00528">
    <property type="entry name" value="BPD_transp_1"/>
    <property type="match status" value="1"/>
</dbReference>
<organism evidence="10 11">
    <name type="scientific">Microbaculum marinum</name>
    <dbReference type="NCBI Taxonomy" id="1764581"/>
    <lineage>
        <taxon>Bacteria</taxon>
        <taxon>Pseudomonadati</taxon>
        <taxon>Pseudomonadota</taxon>
        <taxon>Alphaproteobacteria</taxon>
        <taxon>Hyphomicrobiales</taxon>
        <taxon>Tepidamorphaceae</taxon>
        <taxon>Microbaculum</taxon>
    </lineage>
</organism>
<accession>A0AAW9S186</accession>
<dbReference type="InterPro" id="IPR035906">
    <property type="entry name" value="MetI-like_sf"/>
</dbReference>
<keyword evidence="5 8" id="KW-0812">Transmembrane</keyword>
<dbReference type="PANTHER" id="PTHR42929">
    <property type="entry name" value="INNER MEMBRANE ABC TRANSPORTER PERMEASE PROTEIN YDCU-RELATED-RELATED"/>
    <property type="match status" value="1"/>
</dbReference>
<evidence type="ECO:0000259" key="9">
    <source>
        <dbReference type="PROSITE" id="PS50928"/>
    </source>
</evidence>
<feature type="transmembrane region" description="Helical" evidence="8">
    <location>
        <begin position="211"/>
        <end position="234"/>
    </location>
</feature>
<comment type="subcellular location">
    <subcellularLocation>
        <location evidence="1 8">Cell membrane</location>
        <topology evidence="1 8">Multi-pass membrane protein</topology>
    </subcellularLocation>
</comment>
<keyword evidence="6 8" id="KW-1133">Transmembrane helix</keyword>
<evidence type="ECO:0000313" key="10">
    <source>
        <dbReference type="EMBL" id="MEJ8573611.1"/>
    </source>
</evidence>
<keyword evidence="11" id="KW-1185">Reference proteome</keyword>
<keyword evidence="4" id="KW-1003">Cell membrane</keyword>
<comment type="similarity">
    <text evidence="2">Belongs to the binding-protein-dependent transport system permease family. CysTW subfamily.</text>
</comment>
<name>A0AAW9S186_9HYPH</name>
<dbReference type="PANTHER" id="PTHR42929:SF5">
    <property type="entry name" value="ABC TRANSPORTER PERMEASE PROTEIN"/>
    <property type="match status" value="1"/>
</dbReference>
<evidence type="ECO:0000256" key="4">
    <source>
        <dbReference type="ARBA" id="ARBA00022475"/>
    </source>
</evidence>
<protein>
    <submittedName>
        <fullName evidence="10">ABC transporter permease</fullName>
    </submittedName>
</protein>
<keyword evidence="3 8" id="KW-0813">Transport</keyword>
<keyword evidence="7 8" id="KW-0472">Membrane</keyword>
<reference evidence="10 11" key="1">
    <citation type="submission" date="2024-02" db="EMBL/GenBank/DDBJ databases">
        <title>Genome analysis and characterization of Microbaculum marinisediminis sp. nov., isolated from marine sediment.</title>
        <authorList>
            <person name="Du Z.-J."/>
            <person name="Ye Y.-Q."/>
            <person name="Zhang Z.-R."/>
            <person name="Yuan S.-M."/>
            <person name="Zhang X.-Y."/>
        </authorList>
    </citation>
    <scope>NUCLEOTIDE SEQUENCE [LARGE SCALE GENOMIC DNA]</scope>
    <source>
        <strain evidence="10 11">SDUM1044001</strain>
    </source>
</reference>
<evidence type="ECO:0000256" key="5">
    <source>
        <dbReference type="ARBA" id="ARBA00022692"/>
    </source>
</evidence>
<dbReference type="InterPro" id="IPR000515">
    <property type="entry name" value="MetI-like"/>
</dbReference>
<proteinExistence type="inferred from homology"/>
<dbReference type="GO" id="GO:0055085">
    <property type="term" value="P:transmembrane transport"/>
    <property type="evidence" value="ECO:0007669"/>
    <property type="project" value="InterPro"/>
</dbReference>